<comment type="caution">
    <text evidence="2">The sequence shown here is derived from an EMBL/GenBank/DDBJ whole genome shotgun (WGS) entry which is preliminary data.</text>
</comment>
<dbReference type="OrthoDB" id="5465259at2"/>
<proteinExistence type="predicted"/>
<keyword evidence="1" id="KW-1133">Transmembrane helix</keyword>
<dbReference type="RefSeq" id="WP_110523599.1">
    <property type="nucleotide sequence ID" value="NZ_QKOE01000003.1"/>
</dbReference>
<keyword evidence="3" id="KW-1185">Reference proteome</keyword>
<dbReference type="Proteomes" id="UP000248259">
    <property type="component" value="Unassembled WGS sequence"/>
</dbReference>
<protein>
    <submittedName>
        <fullName evidence="2">DUF2721 domain-containing protein</fullName>
    </submittedName>
</protein>
<dbReference type="EMBL" id="QKOE01000003">
    <property type="protein sequence ID" value="PZA17585.1"/>
    <property type="molecule type" value="Genomic_DNA"/>
</dbReference>
<gene>
    <name evidence="2" type="ORF">DNK49_06990</name>
</gene>
<name>A0A323UYP4_9RHOO</name>
<reference evidence="2 3" key="1">
    <citation type="submission" date="2018-06" db="EMBL/GenBank/DDBJ databases">
        <title>Azoarcus communis strain SWub3 genome.</title>
        <authorList>
            <person name="Zorraquino Salvo V."/>
            <person name="Toubiana D."/>
            <person name="Blumwald E."/>
        </authorList>
    </citation>
    <scope>NUCLEOTIDE SEQUENCE [LARGE SCALE GENOMIC DNA]</scope>
    <source>
        <strain evidence="2 3">SWub3</strain>
    </source>
</reference>
<dbReference type="InterPro" id="IPR021279">
    <property type="entry name" value="DUF2721"/>
</dbReference>
<sequence length="145" mass="15968">MQFQIADITHAIQLAVAPVFLLTAIATVINVLSGRLSRVVDRRRVLNGRVAEARDSTLVTDDIEELALLERRGKLIYYAMFFSVLGALLVCLVVATAFLAAMVSFNAGPGVAAFFVLAMTAMIVSLTLFLREVYLVVRARGQHWR</sequence>
<feature type="transmembrane region" description="Helical" evidence="1">
    <location>
        <begin position="12"/>
        <end position="33"/>
    </location>
</feature>
<feature type="transmembrane region" description="Helical" evidence="1">
    <location>
        <begin position="111"/>
        <end position="130"/>
    </location>
</feature>
<dbReference type="Pfam" id="PF11026">
    <property type="entry name" value="DUF2721"/>
    <property type="match status" value="1"/>
</dbReference>
<keyword evidence="1" id="KW-0812">Transmembrane</keyword>
<keyword evidence="1" id="KW-0472">Membrane</keyword>
<feature type="transmembrane region" description="Helical" evidence="1">
    <location>
        <begin position="75"/>
        <end position="105"/>
    </location>
</feature>
<evidence type="ECO:0000313" key="3">
    <source>
        <dbReference type="Proteomes" id="UP000248259"/>
    </source>
</evidence>
<evidence type="ECO:0000256" key="1">
    <source>
        <dbReference type="SAM" id="Phobius"/>
    </source>
</evidence>
<organism evidence="2 3">
    <name type="scientific">Parazoarcus communis SWub3 = DSM 12120</name>
    <dbReference type="NCBI Taxonomy" id="1121029"/>
    <lineage>
        <taxon>Bacteria</taxon>
        <taxon>Pseudomonadati</taxon>
        <taxon>Pseudomonadota</taxon>
        <taxon>Betaproteobacteria</taxon>
        <taxon>Rhodocyclales</taxon>
        <taxon>Zoogloeaceae</taxon>
        <taxon>Parazoarcus</taxon>
    </lineage>
</organism>
<dbReference type="AlphaFoldDB" id="A0A323UYP4"/>
<evidence type="ECO:0000313" key="2">
    <source>
        <dbReference type="EMBL" id="PZA17585.1"/>
    </source>
</evidence>
<accession>A0A323UYP4</accession>